<dbReference type="InterPro" id="IPR006710">
    <property type="entry name" value="Glyco_hydro_43"/>
</dbReference>
<name>A0A317XLF3_9BASI</name>
<evidence type="ECO:0000313" key="8">
    <source>
        <dbReference type="Proteomes" id="UP000246740"/>
    </source>
</evidence>
<keyword evidence="2 5" id="KW-0378">Hydrolase</keyword>
<feature type="region of interest" description="Disordered" evidence="6">
    <location>
        <begin position="334"/>
        <end position="356"/>
    </location>
</feature>
<dbReference type="GO" id="GO:0005975">
    <property type="term" value="P:carbohydrate metabolic process"/>
    <property type="evidence" value="ECO:0007669"/>
    <property type="project" value="InterPro"/>
</dbReference>
<dbReference type="OrthoDB" id="3879658at2759"/>
<dbReference type="InParanoid" id="A0A317XLF3"/>
<proteinExistence type="inferred from homology"/>
<dbReference type="STRING" id="1882483.A0A317XLF3"/>
<evidence type="ECO:0000256" key="4">
    <source>
        <dbReference type="PIRSR" id="PIRSR606710-2"/>
    </source>
</evidence>
<dbReference type="Pfam" id="PF04616">
    <property type="entry name" value="Glyco_hydro_43"/>
    <property type="match status" value="1"/>
</dbReference>
<evidence type="ECO:0000256" key="2">
    <source>
        <dbReference type="ARBA" id="ARBA00022801"/>
    </source>
</evidence>
<gene>
    <name evidence="7" type="ORF">BCV70DRAFT_178004</name>
</gene>
<dbReference type="Gene3D" id="2.115.10.20">
    <property type="entry name" value="Glycosyl hydrolase domain, family 43"/>
    <property type="match status" value="1"/>
</dbReference>
<accession>A0A317XLF3</accession>
<dbReference type="PANTHER" id="PTHR42812">
    <property type="entry name" value="BETA-XYLOSIDASE"/>
    <property type="match status" value="1"/>
</dbReference>
<evidence type="ECO:0000256" key="3">
    <source>
        <dbReference type="ARBA" id="ARBA00023295"/>
    </source>
</evidence>
<dbReference type="SUPFAM" id="SSF75005">
    <property type="entry name" value="Arabinanase/levansucrase/invertase"/>
    <property type="match status" value="1"/>
</dbReference>
<dbReference type="InterPro" id="IPR051795">
    <property type="entry name" value="Glycosyl_Hydrlase_43"/>
</dbReference>
<organism evidence="7 8">
    <name type="scientific">Testicularia cyperi</name>
    <dbReference type="NCBI Taxonomy" id="1882483"/>
    <lineage>
        <taxon>Eukaryota</taxon>
        <taxon>Fungi</taxon>
        <taxon>Dikarya</taxon>
        <taxon>Basidiomycota</taxon>
        <taxon>Ustilaginomycotina</taxon>
        <taxon>Ustilaginomycetes</taxon>
        <taxon>Ustilaginales</taxon>
        <taxon>Anthracoideaceae</taxon>
        <taxon>Testicularia</taxon>
    </lineage>
</organism>
<dbReference type="AlphaFoldDB" id="A0A317XLF3"/>
<evidence type="ECO:0000256" key="1">
    <source>
        <dbReference type="ARBA" id="ARBA00009865"/>
    </source>
</evidence>
<dbReference type="Proteomes" id="UP000246740">
    <property type="component" value="Unassembled WGS sequence"/>
</dbReference>
<evidence type="ECO:0000313" key="7">
    <source>
        <dbReference type="EMBL" id="PWY99136.1"/>
    </source>
</evidence>
<comment type="similarity">
    <text evidence="1 5">Belongs to the glycosyl hydrolase 43 family.</text>
</comment>
<dbReference type="PANTHER" id="PTHR42812:SF5">
    <property type="entry name" value="ENDO-ARABINASE"/>
    <property type="match status" value="1"/>
</dbReference>
<dbReference type="GO" id="GO:0004553">
    <property type="term" value="F:hydrolase activity, hydrolyzing O-glycosyl compounds"/>
    <property type="evidence" value="ECO:0007669"/>
    <property type="project" value="InterPro"/>
</dbReference>
<evidence type="ECO:0000256" key="6">
    <source>
        <dbReference type="SAM" id="MobiDB-lite"/>
    </source>
</evidence>
<dbReference type="InterPro" id="IPR023296">
    <property type="entry name" value="Glyco_hydro_beta-prop_sf"/>
</dbReference>
<dbReference type="CDD" id="cd08999">
    <property type="entry name" value="GH43_ABN-like"/>
    <property type="match status" value="1"/>
</dbReference>
<keyword evidence="8" id="KW-1185">Reference proteome</keyword>
<protein>
    <submittedName>
        <fullName evidence="7">Arabinanase/levansucrase/invertase</fullName>
    </submittedName>
</protein>
<reference evidence="7 8" key="1">
    <citation type="journal article" date="2018" name="Mol. Biol. Evol.">
        <title>Broad Genomic Sampling Reveals a Smut Pathogenic Ancestry of the Fungal Clade Ustilaginomycotina.</title>
        <authorList>
            <person name="Kijpornyongpan T."/>
            <person name="Mondo S.J."/>
            <person name="Barry K."/>
            <person name="Sandor L."/>
            <person name="Lee J."/>
            <person name="Lipzen A."/>
            <person name="Pangilinan J."/>
            <person name="LaButti K."/>
            <person name="Hainaut M."/>
            <person name="Henrissat B."/>
            <person name="Grigoriev I.V."/>
            <person name="Spatafora J.W."/>
            <person name="Aime M.C."/>
        </authorList>
    </citation>
    <scope>NUCLEOTIDE SEQUENCE [LARGE SCALE GENOMIC DNA]</scope>
    <source>
        <strain evidence="7 8">MCA 3645</strain>
    </source>
</reference>
<evidence type="ECO:0000256" key="5">
    <source>
        <dbReference type="RuleBase" id="RU361187"/>
    </source>
</evidence>
<sequence>MPAHPHLGYVNPVIGHDFADPGVFYDRRSNTWFAFATNGNGKNIQCSWTHDFCSWSHHEHDCLPGPLPPYQSGAGGFLWAPEVIEAPQERGGYLMYVSCQDAHYKKQCIGVAYSDHDPKGPYRWITNQPLISRGETGGTLDPQPFEDPVSGKRYLVYKSDWDKMYTEHAQLWLSELSSDGLTLVGDMRPLQGPRHPYQRGLLEAPYLIYHSPTQKYILFFSSGTFTKDTYATSYAISSSLFGPYATPGEPFLCTDRKRDCIGPGGACVIQGVEGEWFIVFHALEREEGNRRMCIQRIEFDSNGTPHVSAPPNTGKRLRLGAEREDDMHHFAHAPPPQPAFNETHNRNDHTPGHASQAFPLATGAKIGQKIFKGLKNKFD</sequence>
<keyword evidence="3 5" id="KW-0326">Glycosidase</keyword>
<feature type="site" description="Important for catalytic activity, responsible for pKa modulation of the active site Glu and correct orientation of both the proton donor and substrate" evidence="4">
    <location>
        <position position="141"/>
    </location>
</feature>
<dbReference type="EMBL" id="KZ819196">
    <property type="protein sequence ID" value="PWY99136.1"/>
    <property type="molecule type" value="Genomic_DNA"/>
</dbReference>